<sequence>MSLVQNSTLHQLINDHQSRYEQYEIARQKAEDQAQHTKEHWYFTLNTLFVSYVLPQLESVKGLLAEHGFESNIVVQRKAIQAMDGSVADAITQITFSLSGLHSSDNTLIEQNNNINRLLFFTAEHSMHIHARYITDIASSETQMMYFLDENAASNTQRPPWTHTPEQHQYCPPCYDHGSESHSVISDFINFVFLQIRGKLNP</sequence>
<gene>
    <name evidence="2" type="ORF">PAUR_b0338</name>
</gene>
<dbReference type="EMBL" id="AQGV01000015">
    <property type="protein sequence ID" value="MBE0370334.1"/>
    <property type="molecule type" value="Genomic_DNA"/>
</dbReference>
<feature type="coiled-coil region" evidence="1">
    <location>
        <begin position="13"/>
        <end position="40"/>
    </location>
</feature>
<evidence type="ECO:0000256" key="1">
    <source>
        <dbReference type="SAM" id="Coils"/>
    </source>
</evidence>
<reference evidence="2 3" key="1">
    <citation type="submission" date="2015-03" db="EMBL/GenBank/DDBJ databases">
        <title>Genome sequence of Pseudoalteromonas aurantia.</title>
        <authorList>
            <person name="Xie B.-B."/>
            <person name="Rong J.-C."/>
            <person name="Qin Q.-L."/>
            <person name="Zhang Y.-Z."/>
        </authorList>
    </citation>
    <scope>NUCLEOTIDE SEQUENCE [LARGE SCALE GENOMIC DNA]</scope>
    <source>
        <strain evidence="2 3">208</strain>
    </source>
</reference>
<keyword evidence="3" id="KW-1185">Reference proteome</keyword>
<dbReference type="Proteomes" id="UP000615755">
    <property type="component" value="Unassembled WGS sequence"/>
</dbReference>
<dbReference type="RefSeq" id="WP_192509462.1">
    <property type="nucleotide sequence ID" value="NZ_AQGV01000015.1"/>
</dbReference>
<comment type="caution">
    <text evidence="2">The sequence shown here is derived from an EMBL/GenBank/DDBJ whole genome shotgun (WGS) entry which is preliminary data.</text>
</comment>
<protein>
    <submittedName>
        <fullName evidence="2">Uncharacterized protein</fullName>
    </submittedName>
</protein>
<name>A0ABR9EH69_9GAMM</name>
<evidence type="ECO:0000313" key="3">
    <source>
        <dbReference type="Proteomes" id="UP000615755"/>
    </source>
</evidence>
<proteinExistence type="predicted"/>
<accession>A0ABR9EH69</accession>
<keyword evidence="1" id="KW-0175">Coiled coil</keyword>
<evidence type="ECO:0000313" key="2">
    <source>
        <dbReference type="EMBL" id="MBE0370334.1"/>
    </source>
</evidence>
<organism evidence="2 3">
    <name type="scientific">Pseudoalteromonas aurantia 208</name>
    <dbReference type="NCBI Taxonomy" id="1314867"/>
    <lineage>
        <taxon>Bacteria</taxon>
        <taxon>Pseudomonadati</taxon>
        <taxon>Pseudomonadota</taxon>
        <taxon>Gammaproteobacteria</taxon>
        <taxon>Alteromonadales</taxon>
        <taxon>Pseudoalteromonadaceae</taxon>
        <taxon>Pseudoalteromonas</taxon>
    </lineage>
</organism>